<protein>
    <submittedName>
        <fullName evidence="1">Uncharacterized protein</fullName>
    </submittedName>
</protein>
<name>A0A0N8SS55_PSESX</name>
<organism evidence="1 2">
    <name type="scientific">Pseudomonas syringae pv. solidagae</name>
    <dbReference type="NCBI Taxonomy" id="264458"/>
    <lineage>
        <taxon>Bacteria</taxon>
        <taxon>Pseudomonadati</taxon>
        <taxon>Pseudomonadota</taxon>
        <taxon>Gammaproteobacteria</taxon>
        <taxon>Pseudomonadales</taxon>
        <taxon>Pseudomonadaceae</taxon>
        <taxon>Pseudomonas</taxon>
        <taxon>Pseudomonas syringae</taxon>
    </lineage>
</organism>
<reference evidence="1 2" key="1">
    <citation type="submission" date="2018-08" db="EMBL/GenBank/DDBJ databases">
        <title>Recombination of ecologically and evolutionarily significant loci maintains genetic cohesion in the Pseudomonas syringae species complex.</title>
        <authorList>
            <person name="Dillon M."/>
            <person name="Thakur S."/>
            <person name="Almeida R.N.D."/>
            <person name="Weir B.S."/>
            <person name="Guttman D.S."/>
        </authorList>
    </citation>
    <scope>NUCLEOTIDE SEQUENCE [LARGE SCALE GENOMIC DNA]</scope>
    <source>
        <strain evidence="1 2">ICMP 16926</strain>
    </source>
</reference>
<dbReference type="Proteomes" id="UP000268096">
    <property type="component" value="Unassembled WGS sequence"/>
</dbReference>
<sequence>METTEKMSAPHEPRLNLSNYATYVTILIFAATALVILIQLLTGSDQVLYWKSDYAIFLIDMYHASQFDQEIGISSRFGWAHPGPFNYYMLIPWYSLFGEKEIGLILGTFLYNIGFIAASTWTVAKISDRKTAALFLTTLVIYSTIALGAKVFLDVLLPYSTIFPWIFALCISIAIIQKHSYFIPLLALTLSCVTQMHVAFWMPAVVLGLSTLAGSLLHKRPERSEILLWIAAACLFAITWIPPLHEFNNISKIFGFFTSRPSSDHSLLDAAHALAVLMGEPIRGAVLSYGEARPGGLPLYLGFLAIAASIFCTLAAWKNNNKTALILGYLVLLQLTTYLYALSKVAGPILHHSITFIPMITVFIALQALLFINQRLSNAHTNTMLTVIGSLASLFFIVTHYQQITSTVAIAKTPDEKIARLYADLEDATHRCTSTPTINMNQPLWEPAIGAVSAAYRNGQAFSITPSFWSIIFGWRVPTQPTQCVISFIQKDDRTVVEVRDFEKIGRVEGSAVMSLDTLVFEQYGTALFDKASLRVSSETFTDAGFLSQELTLPAGSYRINTTLTWSATPEKLDNNAGHLSFHGSSIIYAINKPVANDEPITAYFTSNEKPFRLSFGLGGWSNGKGYVQLKSLQIERLKEQ</sequence>
<gene>
    <name evidence="1" type="ORF">ALP48_05095</name>
</gene>
<accession>A0A0N8SS55</accession>
<dbReference type="EMBL" id="RBTH01000061">
    <property type="protein sequence ID" value="RMT49969.1"/>
    <property type="molecule type" value="Genomic_DNA"/>
</dbReference>
<evidence type="ECO:0000313" key="1">
    <source>
        <dbReference type="EMBL" id="RMT49969.1"/>
    </source>
</evidence>
<comment type="caution">
    <text evidence="1">The sequence shown here is derived from an EMBL/GenBank/DDBJ whole genome shotgun (WGS) entry which is preliminary data.</text>
</comment>
<evidence type="ECO:0000313" key="2">
    <source>
        <dbReference type="Proteomes" id="UP000268096"/>
    </source>
</evidence>
<proteinExistence type="predicted"/>
<dbReference type="AlphaFoldDB" id="A0A0N8SS55"/>